<keyword evidence="2" id="KW-1185">Reference proteome</keyword>
<reference evidence="2" key="1">
    <citation type="journal article" date="2019" name="Int. J. Syst. Evol. Microbiol.">
        <title>The Global Catalogue of Microorganisms (GCM) 10K type strain sequencing project: providing services to taxonomists for standard genome sequencing and annotation.</title>
        <authorList>
            <consortium name="The Broad Institute Genomics Platform"/>
            <consortium name="The Broad Institute Genome Sequencing Center for Infectious Disease"/>
            <person name="Wu L."/>
            <person name="Ma J."/>
        </authorList>
    </citation>
    <scope>NUCLEOTIDE SEQUENCE [LARGE SCALE GENOMIC DNA]</scope>
    <source>
        <strain evidence="2">CCUG 60529</strain>
    </source>
</reference>
<name>A0ABW3BUU1_9FLAO</name>
<accession>A0ABW3BUU1</accession>
<organism evidence="1 2">
    <name type="scientific">Mariniflexile aquimaris</name>
    <dbReference type="NCBI Taxonomy" id="881009"/>
    <lineage>
        <taxon>Bacteria</taxon>
        <taxon>Pseudomonadati</taxon>
        <taxon>Bacteroidota</taxon>
        <taxon>Flavobacteriia</taxon>
        <taxon>Flavobacteriales</taxon>
        <taxon>Flavobacteriaceae</taxon>
        <taxon>Mariniflexile</taxon>
    </lineage>
</organism>
<dbReference type="EMBL" id="JBHTIB010000012">
    <property type="protein sequence ID" value="MFD0836229.1"/>
    <property type="molecule type" value="Genomic_DNA"/>
</dbReference>
<dbReference type="InterPro" id="IPR028994">
    <property type="entry name" value="Integrin_alpha_N"/>
</dbReference>
<evidence type="ECO:0008006" key="3">
    <source>
        <dbReference type="Google" id="ProtNLM"/>
    </source>
</evidence>
<sequence length="311" mass="35373">MKYISIFSCMFILLLLGCNEVNPKGEKEVRKFVKQWNDAHTQIKSPYLERYYMDVVTYYEKEFRRGQVQQDKTMLFQQFPDYTQRILNDELEITKVAGSFLVTFTKQVNYNGVQANYPSYLTVTFKNGEFKIIREGVSKNAENLDAPIFPGARDSNTAISNNRQLYGDFNGDGLSDYATVISPEIRSATNADTVQCKGECNSVIIFSNKNLEPITIKGAYQSQLENLKDLNSDGADEIGFWDIKPTSKSLYIFNATNGILLCEPIFINTTVHKNLKLIDVFKKTGTNKITVTSSEEVNGKWVLKSKVIMLK</sequence>
<protein>
    <recommendedName>
        <fullName evidence="3">VCBS repeat protein</fullName>
    </recommendedName>
</protein>
<proteinExistence type="predicted"/>
<gene>
    <name evidence="1" type="ORF">ACFQ0I_10665</name>
</gene>
<evidence type="ECO:0000313" key="1">
    <source>
        <dbReference type="EMBL" id="MFD0836229.1"/>
    </source>
</evidence>
<dbReference type="RefSeq" id="WP_379942113.1">
    <property type="nucleotide sequence ID" value="NZ_JBHTIB010000012.1"/>
</dbReference>
<evidence type="ECO:0000313" key="2">
    <source>
        <dbReference type="Proteomes" id="UP001597011"/>
    </source>
</evidence>
<dbReference type="PROSITE" id="PS51257">
    <property type="entry name" value="PROKAR_LIPOPROTEIN"/>
    <property type="match status" value="1"/>
</dbReference>
<dbReference type="SUPFAM" id="SSF69318">
    <property type="entry name" value="Integrin alpha N-terminal domain"/>
    <property type="match status" value="1"/>
</dbReference>
<comment type="caution">
    <text evidence="1">The sequence shown here is derived from an EMBL/GenBank/DDBJ whole genome shotgun (WGS) entry which is preliminary data.</text>
</comment>
<dbReference type="Proteomes" id="UP001597011">
    <property type="component" value="Unassembled WGS sequence"/>
</dbReference>